<gene>
    <name evidence="1" type="ORF">GPUH_LOCUS26321</name>
</gene>
<keyword evidence="2" id="KW-1185">Reference proteome</keyword>
<protein>
    <submittedName>
        <fullName evidence="1 3">Uncharacterized protein</fullName>
    </submittedName>
</protein>
<proteinExistence type="predicted"/>
<sequence length="83" mass="8787">MTQHCLDNKEGKCVKLAKLQREAVQATEGQTTACCDGQFGGAGPEQLTQLGKTNTAVTSGFGCNPTAIGDHNYCPKNLLENDD</sequence>
<evidence type="ECO:0000313" key="1">
    <source>
        <dbReference type="EMBL" id="VDN45386.1"/>
    </source>
</evidence>
<evidence type="ECO:0000313" key="3">
    <source>
        <dbReference type="WBParaSite" id="GPUH_0002635301-mRNA-1"/>
    </source>
</evidence>
<dbReference type="AlphaFoldDB" id="A0A183EZD2"/>
<name>A0A183EZD2_9BILA</name>
<accession>A0A183EZD2</accession>
<reference evidence="1 2" key="2">
    <citation type="submission" date="2018-11" db="EMBL/GenBank/DDBJ databases">
        <authorList>
            <consortium name="Pathogen Informatics"/>
        </authorList>
    </citation>
    <scope>NUCLEOTIDE SEQUENCE [LARGE SCALE GENOMIC DNA]</scope>
</reference>
<organism evidence="3">
    <name type="scientific">Gongylonema pulchrum</name>
    <dbReference type="NCBI Taxonomy" id="637853"/>
    <lineage>
        <taxon>Eukaryota</taxon>
        <taxon>Metazoa</taxon>
        <taxon>Ecdysozoa</taxon>
        <taxon>Nematoda</taxon>
        <taxon>Chromadorea</taxon>
        <taxon>Rhabditida</taxon>
        <taxon>Spirurina</taxon>
        <taxon>Spiruromorpha</taxon>
        <taxon>Spiruroidea</taxon>
        <taxon>Gongylonematidae</taxon>
        <taxon>Gongylonema</taxon>
    </lineage>
</organism>
<dbReference type="EMBL" id="UYRT01109995">
    <property type="protein sequence ID" value="VDN45386.1"/>
    <property type="molecule type" value="Genomic_DNA"/>
</dbReference>
<dbReference type="Proteomes" id="UP000271098">
    <property type="component" value="Unassembled WGS sequence"/>
</dbReference>
<reference evidence="3" key="1">
    <citation type="submission" date="2016-06" db="UniProtKB">
        <authorList>
            <consortium name="WormBaseParasite"/>
        </authorList>
    </citation>
    <scope>IDENTIFICATION</scope>
</reference>
<evidence type="ECO:0000313" key="2">
    <source>
        <dbReference type="Proteomes" id="UP000271098"/>
    </source>
</evidence>
<dbReference type="WBParaSite" id="GPUH_0002635301-mRNA-1">
    <property type="protein sequence ID" value="GPUH_0002635301-mRNA-1"/>
    <property type="gene ID" value="GPUH_0002635301"/>
</dbReference>